<dbReference type="Proteomes" id="UP000276389">
    <property type="component" value="Unassembled WGS sequence"/>
</dbReference>
<evidence type="ECO:0000313" key="2">
    <source>
        <dbReference type="EMBL" id="RSK70254.1"/>
    </source>
</evidence>
<keyword evidence="1" id="KW-0812">Transmembrane</keyword>
<dbReference type="InterPro" id="IPR045918">
    <property type="entry name" value="DUF6337"/>
</dbReference>
<sequence length="415" mass="48376">MFAFFFLVILFGFSIDYFVWRRITPLIASYIGVFFIVLTHTLIGKQLGFVDIEDGIYTFISLFFLVGLIASLLCAFIMAWLTRHMDLESCKEIKTSRISKSVIWLALLISFLCAYFIYSAGTRLGSFVSEDFENALTYGVPGHVFAVLVSLMPFVLKRYHADKRKSILFLLLCILILLFMKQVKYWVMIPFVWMVWYSVVSGYIKLTVSRLIFLSVTIIFLLMSFFFLVYFMKVVFSTTGQTIDYSAVIYDIMIHFFGYLYSGILTFSVYFRQGMFNNLSVNDLMGLFAGPINVLNLILGENLINLELTRPFVVLNNYSGTVGNVPSLWGTLLMASGYLSFGIYFIIMFAISLLQWFSKFSNLALMVYTFLTSFLFFSWFDYYYYLLMPFEVCMLCIFFYIIFEKRMKVDFIEKR</sequence>
<reference evidence="2 3" key="1">
    <citation type="submission" date="2018-12" db="EMBL/GenBank/DDBJ databases">
        <title>The Genome Submission of two Enterobacter spp. strains.</title>
        <authorList>
            <person name="Wu W."/>
            <person name="Wei L."/>
            <person name="Feng Y."/>
            <person name="Zong Z."/>
        </authorList>
    </citation>
    <scope>NUCLEOTIDE SEQUENCE [LARGE SCALE GENOMIC DNA]</scope>
    <source>
        <strain evidence="2 3">WCHEHu045002</strain>
    </source>
</reference>
<feature type="transmembrane region" description="Helical" evidence="1">
    <location>
        <begin position="56"/>
        <end position="81"/>
    </location>
</feature>
<feature type="transmembrane region" description="Helical" evidence="1">
    <location>
        <begin position="252"/>
        <end position="272"/>
    </location>
</feature>
<feature type="transmembrane region" description="Helical" evidence="1">
    <location>
        <begin position="328"/>
        <end position="351"/>
    </location>
</feature>
<feature type="transmembrane region" description="Helical" evidence="1">
    <location>
        <begin position="386"/>
        <end position="403"/>
    </location>
</feature>
<evidence type="ECO:0000256" key="1">
    <source>
        <dbReference type="SAM" id="Phobius"/>
    </source>
</evidence>
<gene>
    <name evidence="2" type="ORF">EJE24_00300</name>
</gene>
<comment type="caution">
    <text evidence="2">The sequence shown here is derived from an EMBL/GenBank/DDBJ whole genome shotgun (WGS) entry which is preliminary data.</text>
</comment>
<keyword evidence="1" id="KW-0472">Membrane</keyword>
<feature type="transmembrane region" description="Helical" evidence="1">
    <location>
        <begin position="284"/>
        <end position="308"/>
    </location>
</feature>
<feature type="transmembrane region" description="Helical" evidence="1">
    <location>
        <begin position="363"/>
        <end position="380"/>
    </location>
</feature>
<proteinExistence type="predicted"/>
<dbReference type="EMBL" id="RWHU01000001">
    <property type="protein sequence ID" value="RSK70254.1"/>
    <property type="molecule type" value="Genomic_DNA"/>
</dbReference>
<dbReference type="RefSeq" id="WP_125913293.1">
    <property type="nucleotide sequence ID" value="NZ_RWHU01000001.1"/>
</dbReference>
<dbReference type="AlphaFoldDB" id="A0A3R9PYG1"/>
<dbReference type="Pfam" id="PF19863">
    <property type="entry name" value="DUF6337"/>
    <property type="match status" value="1"/>
</dbReference>
<accession>A0A3R9PYG1</accession>
<protein>
    <recommendedName>
        <fullName evidence="4">Oligosaccharide repeat unit polymerase</fullName>
    </recommendedName>
</protein>
<feature type="transmembrane region" description="Helical" evidence="1">
    <location>
        <begin position="138"/>
        <end position="156"/>
    </location>
</feature>
<evidence type="ECO:0008006" key="4">
    <source>
        <dbReference type="Google" id="ProtNLM"/>
    </source>
</evidence>
<feature type="transmembrane region" description="Helical" evidence="1">
    <location>
        <begin position="211"/>
        <end position="232"/>
    </location>
</feature>
<feature type="transmembrane region" description="Helical" evidence="1">
    <location>
        <begin position="102"/>
        <end position="118"/>
    </location>
</feature>
<feature type="transmembrane region" description="Helical" evidence="1">
    <location>
        <begin position="163"/>
        <end position="180"/>
    </location>
</feature>
<feature type="transmembrane region" description="Helical" evidence="1">
    <location>
        <begin position="186"/>
        <end position="204"/>
    </location>
</feature>
<evidence type="ECO:0000313" key="3">
    <source>
        <dbReference type="Proteomes" id="UP000276389"/>
    </source>
</evidence>
<name>A0A3R9PYG1_9ENTR</name>
<keyword evidence="1" id="KW-1133">Transmembrane helix</keyword>
<organism evidence="2 3">
    <name type="scientific">Enterobacter huaxiensis</name>
    <dbReference type="NCBI Taxonomy" id="2494702"/>
    <lineage>
        <taxon>Bacteria</taxon>
        <taxon>Pseudomonadati</taxon>
        <taxon>Pseudomonadota</taxon>
        <taxon>Gammaproteobacteria</taxon>
        <taxon>Enterobacterales</taxon>
        <taxon>Enterobacteriaceae</taxon>
        <taxon>Enterobacter</taxon>
    </lineage>
</organism>